<dbReference type="AlphaFoldDB" id="A0A8S9YFK8"/>
<comment type="caution">
    <text evidence="1">The sequence shown here is derived from an EMBL/GenBank/DDBJ whole genome shotgun (WGS) entry which is preliminary data.</text>
</comment>
<evidence type="ECO:0000313" key="1">
    <source>
        <dbReference type="EMBL" id="KAF7233963.1"/>
    </source>
</evidence>
<gene>
    <name evidence="1" type="ORF">EG68_12168</name>
</gene>
<name>A0A8S9YFK8_9TREM</name>
<evidence type="ECO:0000313" key="2">
    <source>
        <dbReference type="Proteomes" id="UP000822476"/>
    </source>
</evidence>
<proteinExistence type="predicted"/>
<accession>A0A8S9YFK8</accession>
<dbReference type="EMBL" id="JTDE01014932">
    <property type="protein sequence ID" value="KAF7233963.1"/>
    <property type="molecule type" value="Genomic_DNA"/>
</dbReference>
<organism evidence="1 2">
    <name type="scientific">Paragonimus skrjabini miyazakii</name>
    <dbReference type="NCBI Taxonomy" id="59628"/>
    <lineage>
        <taxon>Eukaryota</taxon>
        <taxon>Metazoa</taxon>
        <taxon>Spiralia</taxon>
        <taxon>Lophotrochozoa</taxon>
        <taxon>Platyhelminthes</taxon>
        <taxon>Trematoda</taxon>
        <taxon>Digenea</taxon>
        <taxon>Plagiorchiida</taxon>
        <taxon>Troglotremata</taxon>
        <taxon>Troglotrematidae</taxon>
        <taxon>Paragonimus</taxon>
    </lineage>
</organism>
<sequence length="50" mass="5597">MFRLMPDTQNKCDALSVRSLLNCSSTICPTLDVFNSLNFAERTGQCNVNK</sequence>
<dbReference type="Proteomes" id="UP000822476">
    <property type="component" value="Unassembled WGS sequence"/>
</dbReference>
<protein>
    <submittedName>
        <fullName evidence="1">Uncharacterized protein</fullName>
    </submittedName>
</protein>
<reference evidence="1" key="1">
    <citation type="submission" date="2019-07" db="EMBL/GenBank/DDBJ databases">
        <title>Annotation for the trematode Paragonimus miyazaki's.</title>
        <authorList>
            <person name="Choi Y.-J."/>
        </authorList>
    </citation>
    <scope>NUCLEOTIDE SEQUENCE</scope>
    <source>
        <strain evidence="1">Japan</strain>
    </source>
</reference>
<keyword evidence="2" id="KW-1185">Reference proteome</keyword>